<keyword evidence="2" id="KW-1185">Reference proteome</keyword>
<proteinExistence type="predicted"/>
<dbReference type="EMBL" id="AP019536">
    <property type="protein sequence ID" value="BBJ00199.1"/>
    <property type="molecule type" value="Genomic_DNA"/>
</dbReference>
<evidence type="ECO:0000313" key="1">
    <source>
        <dbReference type="EMBL" id="BBJ00199.1"/>
    </source>
</evidence>
<organism evidence="1 2">
    <name type="scientific">Ferrigenium kumadai</name>
    <dbReference type="NCBI Taxonomy" id="1682490"/>
    <lineage>
        <taxon>Bacteria</taxon>
        <taxon>Pseudomonadati</taxon>
        <taxon>Pseudomonadota</taxon>
        <taxon>Betaproteobacteria</taxon>
        <taxon>Nitrosomonadales</taxon>
        <taxon>Gallionellaceae</taxon>
        <taxon>Ferrigenium</taxon>
    </lineage>
</organism>
<dbReference type="AlphaFoldDB" id="A0AAN1T005"/>
<dbReference type="Proteomes" id="UP001319121">
    <property type="component" value="Chromosome"/>
</dbReference>
<name>A0AAN1T005_9PROT</name>
<sequence length="497" mass="56167">MSHHLLLFLSSDRLHAQLMDGGSIAAQYEFPDSPDGHDAFSVLLQSVSFPAYLLVDLIEEDFRQETVPHLIGGKRTALLQRKFEQFYRATPFRQATLLQRQKGGRRDDDMLFSALTNPALILPWLDIVMARRTPLMGIYSVPQISAPLVKDHPSDHLLLISWEKYSGLRQTYFSDHRLQISRLTPITADLTFQQAVVAELGRTYQYLKSLSLLPSGQTLDVRLLGHSRDLTELQLELPRDADMRYEFVDLADIAGQLSIDYDFTDSDASQVFLHQLLAEPPKANYANTEHTRYNTLWQLRNVLSWASAALLLGSLLFAAADIWQSRENADEAASLKIQTQRIREEARQITLTFPATHTPASEMKTAVSVMHKLDEHGHMPGDVLRPVSSMMDRYPQIELDELSWRMDVAEPGTNNTRIDVPARTITLNGRLTGFSNNYRAALDYLENFRRDLSAQGYQVAVLRRPLDVSPGGNIADQREPGAEALGFSLKLSWRPPA</sequence>
<dbReference type="RefSeq" id="WP_212785449.1">
    <property type="nucleotide sequence ID" value="NZ_AP019536.1"/>
</dbReference>
<gene>
    <name evidence="1" type="ORF">FGKAn22_18910</name>
</gene>
<accession>A0AAN1T005</accession>
<protein>
    <submittedName>
        <fullName evidence="1">Uncharacterized protein</fullName>
    </submittedName>
</protein>
<reference evidence="1 2" key="1">
    <citation type="submission" date="2019-03" db="EMBL/GenBank/DDBJ databases">
        <title>Complete genome sequence of Ferrigenium kumadai strain An22, a microaerophilic iron-oxidizing bacterium isolated from a paddy field soil.</title>
        <authorList>
            <person name="Watanabe T."/>
            <person name="Asakawa S."/>
        </authorList>
    </citation>
    <scope>NUCLEOTIDE SEQUENCE [LARGE SCALE GENOMIC DNA]</scope>
    <source>
        <strain evidence="1 2">An22</strain>
    </source>
</reference>
<dbReference type="KEGG" id="fku:FGKAn22_18910"/>
<evidence type="ECO:0000313" key="2">
    <source>
        <dbReference type="Proteomes" id="UP001319121"/>
    </source>
</evidence>